<dbReference type="Proteomes" id="UP000826656">
    <property type="component" value="Unassembled WGS sequence"/>
</dbReference>
<reference evidence="1 2" key="1">
    <citation type="journal article" date="2021" name="bioRxiv">
        <title>Chromosome-scale and haplotype-resolved genome assembly of a tetraploid potato cultivar.</title>
        <authorList>
            <person name="Sun H."/>
            <person name="Jiao W.-B."/>
            <person name="Krause K."/>
            <person name="Campoy J.A."/>
            <person name="Goel M."/>
            <person name="Folz-Donahue K."/>
            <person name="Kukat C."/>
            <person name="Huettel B."/>
            <person name="Schneeberger K."/>
        </authorList>
    </citation>
    <scope>NUCLEOTIDE SEQUENCE [LARGE SCALE GENOMIC DNA]</scope>
    <source>
        <strain evidence="1">SolTubOtavaFocal</strain>
        <tissue evidence="1">Leaves</tissue>
    </source>
</reference>
<name>A0ABQ7UA48_SOLTU</name>
<organism evidence="1 2">
    <name type="scientific">Solanum tuberosum</name>
    <name type="common">Potato</name>
    <dbReference type="NCBI Taxonomy" id="4113"/>
    <lineage>
        <taxon>Eukaryota</taxon>
        <taxon>Viridiplantae</taxon>
        <taxon>Streptophyta</taxon>
        <taxon>Embryophyta</taxon>
        <taxon>Tracheophyta</taxon>
        <taxon>Spermatophyta</taxon>
        <taxon>Magnoliopsida</taxon>
        <taxon>eudicotyledons</taxon>
        <taxon>Gunneridae</taxon>
        <taxon>Pentapetalae</taxon>
        <taxon>asterids</taxon>
        <taxon>lamiids</taxon>
        <taxon>Solanales</taxon>
        <taxon>Solanaceae</taxon>
        <taxon>Solanoideae</taxon>
        <taxon>Solaneae</taxon>
        <taxon>Solanum</taxon>
    </lineage>
</organism>
<gene>
    <name evidence="1" type="ORF">KY290_031512</name>
</gene>
<comment type="caution">
    <text evidence="1">The sequence shown here is derived from an EMBL/GenBank/DDBJ whole genome shotgun (WGS) entry which is preliminary data.</text>
</comment>
<keyword evidence="2" id="KW-1185">Reference proteome</keyword>
<evidence type="ECO:0000313" key="2">
    <source>
        <dbReference type="Proteomes" id="UP000826656"/>
    </source>
</evidence>
<proteinExistence type="predicted"/>
<dbReference type="EMBL" id="JAIVGD010000023">
    <property type="protein sequence ID" value="KAH0743519.1"/>
    <property type="molecule type" value="Genomic_DNA"/>
</dbReference>
<sequence>MDGLMQGSNDVAGINHVYYLLLQDENQREVHLQGRFGNQAQGKWFPGQAPRGYPPQRVRNVRRKKFKTNVTCSYCLKLGYVEQDCYRLIGYPKEYQPKEFSGNIMGNTAIGDEDYGVGEFDESIID</sequence>
<protein>
    <recommendedName>
        <fullName evidence="3">Gag-pol polyprotein</fullName>
    </recommendedName>
</protein>
<evidence type="ECO:0008006" key="3">
    <source>
        <dbReference type="Google" id="ProtNLM"/>
    </source>
</evidence>
<evidence type="ECO:0000313" key="1">
    <source>
        <dbReference type="EMBL" id="KAH0743519.1"/>
    </source>
</evidence>
<accession>A0ABQ7UA48</accession>